<evidence type="ECO:0000256" key="1">
    <source>
        <dbReference type="ARBA" id="ARBA00023015"/>
    </source>
</evidence>
<gene>
    <name evidence="6" type="primary">glvR_2</name>
    <name evidence="6" type="ORF">GCM10019998_02910</name>
</gene>
<dbReference type="PANTHER" id="PTHR30514:SF1">
    <property type="entry name" value="HTH-TYPE TRANSCRIPTIONAL REGULATOR HEXR-RELATED"/>
    <property type="match status" value="1"/>
</dbReference>
<feature type="domain" description="HTH rpiR-type" evidence="4">
    <location>
        <begin position="1"/>
        <end position="76"/>
    </location>
</feature>
<dbReference type="PANTHER" id="PTHR30514">
    <property type="entry name" value="GLUCOKINASE"/>
    <property type="match status" value="1"/>
</dbReference>
<dbReference type="Proteomes" id="UP001501577">
    <property type="component" value="Unassembled WGS sequence"/>
</dbReference>
<dbReference type="InterPro" id="IPR046348">
    <property type="entry name" value="SIS_dom_sf"/>
</dbReference>
<dbReference type="PROSITE" id="PS51071">
    <property type="entry name" value="HTH_RPIR"/>
    <property type="match status" value="1"/>
</dbReference>
<dbReference type="CDD" id="cd05013">
    <property type="entry name" value="SIS_RpiR"/>
    <property type="match status" value="1"/>
</dbReference>
<evidence type="ECO:0000259" key="5">
    <source>
        <dbReference type="PROSITE" id="PS51464"/>
    </source>
</evidence>
<evidence type="ECO:0000313" key="6">
    <source>
        <dbReference type="EMBL" id="GAA3010230.1"/>
    </source>
</evidence>
<comment type="caution">
    <text evidence="6">The sequence shown here is derived from an EMBL/GenBank/DDBJ whole genome shotgun (WGS) entry which is preliminary data.</text>
</comment>
<sequence length="252" mass="28841">MRLEERINQVHSFSNTEYVLLEYIISAKSKVVNMQAAELASHTYTSPASITRLSKKLGFSGFNEFKFFLKQEVSELKTNKNKSWHLLQADIEKTINLTEEANLLPISRLIAEAKNIFIFGTDWGERNTAELFVRNFIAVGVYMTIIPSITELRWVSEKVQKDDLIIIISYSGEGKDVTEISQLLKLKKVKMVAITPLSKNPLSTLSSNNLYYQATQLEGVSDNPHAEYNLFTTLHIVLDALFRNYFDNFYLP</sequence>
<keyword evidence="7" id="KW-1185">Reference proteome</keyword>
<dbReference type="Gene3D" id="1.10.10.10">
    <property type="entry name" value="Winged helix-like DNA-binding domain superfamily/Winged helix DNA-binding domain"/>
    <property type="match status" value="1"/>
</dbReference>
<dbReference type="Pfam" id="PF01418">
    <property type="entry name" value="HTH_6"/>
    <property type="match status" value="1"/>
</dbReference>
<dbReference type="EMBL" id="BAAAXQ010000007">
    <property type="protein sequence ID" value="GAA3010230.1"/>
    <property type="molecule type" value="Genomic_DNA"/>
</dbReference>
<evidence type="ECO:0000259" key="4">
    <source>
        <dbReference type="PROSITE" id="PS51071"/>
    </source>
</evidence>
<dbReference type="InterPro" id="IPR009057">
    <property type="entry name" value="Homeodomain-like_sf"/>
</dbReference>
<name>A0ABN3XZE5_9ENTE</name>
<dbReference type="InterPro" id="IPR047640">
    <property type="entry name" value="RpiR-like"/>
</dbReference>
<keyword evidence="1" id="KW-0805">Transcription regulation</keyword>
<dbReference type="InterPro" id="IPR036388">
    <property type="entry name" value="WH-like_DNA-bd_sf"/>
</dbReference>
<dbReference type="Gene3D" id="3.40.50.10490">
    <property type="entry name" value="Glucose-6-phosphate isomerase like protein, domain 1"/>
    <property type="match status" value="1"/>
</dbReference>
<dbReference type="InterPro" id="IPR001347">
    <property type="entry name" value="SIS_dom"/>
</dbReference>
<proteinExistence type="predicted"/>
<accession>A0ABN3XZE5</accession>
<protein>
    <submittedName>
        <fullName evidence="6">MurR/RpiR family transcriptional regulator GlvR</fullName>
    </submittedName>
</protein>
<keyword evidence="2" id="KW-0238">DNA-binding</keyword>
<feature type="domain" description="SIS" evidence="5">
    <location>
        <begin position="106"/>
        <end position="251"/>
    </location>
</feature>
<dbReference type="Pfam" id="PF01380">
    <property type="entry name" value="SIS"/>
    <property type="match status" value="1"/>
</dbReference>
<keyword evidence="3" id="KW-0804">Transcription</keyword>
<evidence type="ECO:0000256" key="2">
    <source>
        <dbReference type="ARBA" id="ARBA00023125"/>
    </source>
</evidence>
<dbReference type="SUPFAM" id="SSF53697">
    <property type="entry name" value="SIS domain"/>
    <property type="match status" value="1"/>
</dbReference>
<dbReference type="SUPFAM" id="SSF46689">
    <property type="entry name" value="Homeodomain-like"/>
    <property type="match status" value="1"/>
</dbReference>
<dbReference type="InterPro" id="IPR000281">
    <property type="entry name" value="HTH_RpiR"/>
</dbReference>
<dbReference type="RefSeq" id="WP_068709229.1">
    <property type="nucleotide sequence ID" value="NZ_BAAAXQ010000007.1"/>
</dbReference>
<dbReference type="InterPro" id="IPR035472">
    <property type="entry name" value="RpiR-like_SIS"/>
</dbReference>
<evidence type="ECO:0000256" key="3">
    <source>
        <dbReference type="ARBA" id="ARBA00023163"/>
    </source>
</evidence>
<dbReference type="PROSITE" id="PS51464">
    <property type="entry name" value="SIS"/>
    <property type="match status" value="1"/>
</dbReference>
<reference evidence="6 7" key="1">
    <citation type="journal article" date="2019" name="Int. J. Syst. Evol. Microbiol.">
        <title>The Global Catalogue of Microorganisms (GCM) 10K type strain sequencing project: providing services to taxonomists for standard genome sequencing and annotation.</title>
        <authorList>
            <consortium name="The Broad Institute Genomics Platform"/>
            <consortium name="The Broad Institute Genome Sequencing Center for Infectious Disease"/>
            <person name="Wu L."/>
            <person name="Ma J."/>
        </authorList>
    </citation>
    <scope>NUCLEOTIDE SEQUENCE [LARGE SCALE GENOMIC DNA]</scope>
    <source>
        <strain evidence="6 7">JCM 8736</strain>
    </source>
</reference>
<organism evidence="6 7">
    <name type="scientific">Tetragenococcus solitarius</name>
    <dbReference type="NCBI Taxonomy" id="71453"/>
    <lineage>
        <taxon>Bacteria</taxon>
        <taxon>Bacillati</taxon>
        <taxon>Bacillota</taxon>
        <taxon>Bacilli</taxon>
        <taxon>Lactobacillales</taxon>
        <taxon>Enterococcaceae</taxon>
        <taxon>Tetragenococcus</taxon>
    </lineage>
</organism>
<evidence type="ECO:0000313" key="7">
    <source>
        <dbReference type="Proteomes" id="UP001501577"/>
    </source>
</evidence>